<dbReference type="InterPro" id="IPR019931">
    <property type="entry name" value="LPXTG_anchor"/>
</dbReference>
<feature type="compositionally biased region" description="Polar residues" evidence="9">
    <location>
        <begin position="330"/>
        <end position="343"/>
    </location>
</feature>
<evidence type="ECO:0000259" key="11">
    <source>
        <dbReference type="PROSITE" id="PS50847"/>
    </source>
</evidence>
<keyword evidence="1" id="KW-0134">Cell wall</keyword>
<reference evidence="13" key="1">
    <citation type="submission" date="2020-09" db="EMBL/GenBank/DDBJ databases">
        <title>Genomic insights into the novelty and pathogenicity of a unique biofilm-forming Enterococcus sp. bacteria (Enterococcus lacertideformus) identified in reptiles.</title>
        <authorList>
            <person name="Agius J.E."/>
            <person name="Phalen D.N."/>
            <person name="Rose K."/>
            <person name="Eden J.-S."/>
        </authorList>
    </citation>
    <scope>NUCLEOTIDE SEQUENCE</scope>
    <source>
        <strain evidence="13">PHRS 0518</strain>
    </source>
</reference>
<dbReference type="InterPro" id="IPR050713">
    <property type="entry name" value="RTP_Phos/Ushers"/>
</dbReference>
<feature type="transmembrane region" description="Helical" evidence="10">
    <location>
        <begin position="692"/>
        <end position="712"/>
    </location>
</feature>
<evidence type="ECO:0000256" key="5">
    <source>
        <dbReference type="ARBA" id="ARBA00023088"/>
    </source>
</evidence>
<evidence type="ECO:0000256" key="1">
    <source>
        <dbReference type="ARBA" id="ARBA00022512"/>
    </source>
</evidence>
<sequence length="718" mass="77841">MIAVAVDQSFPSIYEQAENVIIKNGEFNDGLNDWVVSNPEGNNPSLVTDASGNNYVQATYGESIMQYVQLKPSTHYKFTYYVYGGSSAFPAIVEFGTLNHDEGFKPLAEEQHYEEAWKQHEFTFTTPEEENTYIIRFASTGNGTAYFDNIQATSLDLEAPSAPLQLKVDGVTTSSVSLSWGPATDNVGVTSYLIYRDGEQIDEVSGETLAYTNTGLTENTAYTYTIYAVDKAGNRSAPSNSITTSTAAEDNEAPSAPLQLKVDGVTTSSVSLSWGPATDNVGVTSYLIYRDGQQIDEVTGETLAYTNTDLTEDTAYTYKVYAKDKAGNVSEPSNEVTATTSVAEDNEAPSAPLQLKVDGVTTSSVSLSWEPATDNIGVTSYLIYRDGQQIDEVTGEILAYTNTDLAEDTAYTYKVYAKDKAGNVSEPSNEVTVTTSVAEDNEAPSAPLQLKVDGVTTSSVSLSWEAATDNVGVTSYLIYRDGQQIDEVTGETLAYINTGLTEDTAYTYKVYAKDKAGNVSEPSNEVTTKTSMTEGNELPLPPAALRAESIMEDKVVLMWEAPASAMNMKKSMNMSISAYQIYRNGLLVGEVSGETLNYTDTGLTENTQYKYTVKTKDTLGNLSEASNSIVVLTSKKVNPSSPEQQVTPGSSTNMTNNVTVNEQQKNKPTKVVAKISTDKMLTEKLPQTGSQVYPIIQALGGILVAGVAMWFFRQRKKN</sequence>
<dbReference type="InterPro" id="IPR008979">
    <property type="entry name" value="Galactose-bd-like_sf"/>
</dbReference>
<dbReference type="InterPro" id="IPR013783">
    <property type="entry name" value="Ig-like_fold"/>
</dbReference>
<dbReference type="PROSITE" id="PS50847">
    <property type="entry name" value="GRAM_POS_ANCHORING"/>
    <property type="match status" value="1"/>
</dbReference>
<feature type="region of interest" description="Disordered" evidence="9">
    <location>
        <begin position="637"/>
        <end position="669"/>
    </location>
</feature>
<organism evidence="13 14">
    <name type="scientific">Enterococcus lacertideformus</name>
    <dbReference type="NCBI Taxonomy" id="2771493"/>
    <lineage>
        <taxon>Bacteria</taxon>
        <taxon>Bacillati</taxon>
        <taxon>Bacillota</taxon>
        <taxon>Bacilli</taxon>
        <taxon>Lactobacillales</taxon>
        <taxon>Enterococcaceae</taxon>
        <taxon>Enterococcus</taxon>
    </lineage>
</organism>
<proteinExistence type="predicted"/>
<evidence type="ECO:0000256" key="2">
    <source>
        <dbReference type="ARBA" id="ARBA00022525"/>
    </source>
</evidence>
<feature type="domain" description="Fibronectin type-III" evidence="12">
    <location>
        <begin position="351"/>
        <end position="438"/>
    </location>
</feature>
<feature type="domain" description="Fibronectin type-III" evidence="12">
    <location>
        <begin position="541"/>
        <end position="636"/>
    </location>
</feature>
<dbReference type="Pfam" id="PF00041">
    <property type="entry name" value="fn3"/>
    <property type="match status" value="4"/>
</dbReference>
<keyword evidence="3" id="KW-0732">Signal</keyword>
<dbReference type="SMART" id="SM00060">
    <property type="entry name" value="FN3"/>
    <property type="match status" value="5"/>
</dbReference>
<dbReference type="CDD" id="cd00063">
    <property type="entry name" value="FN3"/>
    <property type="match status" value="5"/>
</dbReference>
<evidence type="ECO:0000256" key="3">
    <source>
        <dbReference type="ARBA" id="ARBA00022729"/>
    </source>
</evidence>
<evidence type="ECO:0000256" key="7">
    <source>
        <dbReference type="ARBA" id="ARBA00023295"/>
    </source>
</evidence>
<gene>
    <name evidence="13" type="ORF">IC227_07355</name>
</gene>
<comment type="caution">
    <text evidence="13">The sequence shown here is derived from an EMBL/GenBank/DDBJ whole genome shotgun (WGS) entry which is preliminary data.</text>
</comment>
<feature type="compositionally biased region" description="Polar residues" evidence="9">
    <location>
        <begin position="637"/>
        <end position="651"/>
    </location>
</feature>
<feature type="domain" description="Fibronectin type-III" evidence="12">
    <location>
        <begin position="446"/>
        <end position="533"/>
    </location>
</feature>
<dbReference type="InterPro" id="IPR036116">
    <property type="entry name" value="FN3_sf"/>
</dbReference>
<feature type="region of interest" description="Disordered" evidence="9">
    <location>
        <begin position="518"/>
        <end position="539"/>
    </location>
</feature>
<dbReference type="Pfam" id="PF00746">
    <property type="entry name" value="Gram_pos_anchor"/>
    <property type="match status" value="1"/>
</dbReference>
<keyword evidence="4" id="KW-0378">Hydrolase</keyword>
<evidence type="ECO:0000256" key="10">
    <source>
        <dbReference type="SAM" id="Phobius"/>
    </source>
</evidence>
<accession>A0A931F9Y7</accession>
<feature type="domain" description="Gram-positive cocci surface proteins LPxTG" evidence="11">
    <location>
        <begin position="685"/>
        <end position="718"/>
    </location>
</feature>
<dbReference type="Proteomes" id="UP000637757">
    <property type="component" value="Unassembled WGS sequence"/>
</dbReference>
<dbReference type="PANTHER" id="PTHR46957:SF3">
    <property type="entry name" value="CYTOKINE RECEPTOR"/>
    <property type="match status" value="1"/>
</dbReference>
<keyword evidence="10" id="KW-0472">Membrane</keyword>
<dbReference type="PANTHER" id="PTHR46957">
    <property type="entry name" value="CYTOKINE RECEPTOR"/>
    <property type="match status" value="1"/>
</dbReference>
<keyword evidence="2" id="KW-0964">Secreted</keyword>
<evidence type="ECO:0000256" key="4">
    <source>
        <dbReference type="ARBA" id="ARBA00022801"/>
    </source>
</evidence>
<protein>
    <submittedName>
        <fullName evidence="13">Fibronectin type III domain-containing protein</fullName>
    </submittedName>
</protein>
<name>A0A931F9Y7_9ENTE</name>
<dbReference type="NCBIfam" id="TIGR01167">
    <property type="entry name" value="LPXTG_anchor"/>
    <property type="match status" value="1"/>
</dbReference>
<keyword evidence="10" id="KW-0812">Transmembrane</keyword>
<dbReference type="Gene3D" id="2.60.120.260">
    <property type="entry name" value="Galactose-binding domain-like"/>
    <property type="match status" value="1"/>
</dbReference>
<feature type="domain" description="Fibronectin type-III" evidence="12">
    <location>
        <begin position="256"/>
        <end position="343"/>
    </location>
</feature>
<dbReference type="Gene3D" id="2.60.40.10">
    <property type="entry name" value="Immunoglobulins"/>
    <property type="match status" value="5"/>
</dbReference>
<feature type="region of interest" description="Disordered" evidence="9">
    <location>
        <begin position="327"/>
        <end position="347"/>
    </location>
</feature>
<dbReference type="GO" id="GO:0000272">
    <property type="term" value="P:polysaccharide catabolic process"/>
    <property type="evidence" value="ECO:0007669"/>
    <property type="project" value="UniProtKB-KW"/>
</dbReference>
<dbReference type="AlphaFoldDB" id="A0A931F9Y7"/>
<dbReference type="PROSITE" id="PS50853">
    <property type="entry name" value="FN3"/>
    <property type="match status" value="5"/>
</dbReference>
<keyword evidence="5" id="KW-0572">Peptidoglycan-anchor</keyword>
<keyword evidence="10" id="KW-1133">Transmembrane helix</keyword>
<dbReference type="SUPFAM" id="SSF49785">
    <property type="entry name" value="Galactose-binding domain-like"/>
    <property type="match status" value="1"/>
</dbReference>
<dbReference type="GO" id="GO:0016020">
    <property type="term" value="C:membrane"/>
    <property type="evidence" value="ECO:0007669"/>
    <property type="project" value="UniProtKB-SubCell"/>
</dbReference>
<feature type="compositionally biased region" description="Polar residues" evidence="9">
    <location>
        <begin position="520"/>
        <end position="534"/>
    </location>
</feature>
<evidence type="ECO:0000256" key="6">
    <source>
        <dbReference type="ARBA" id="ARBA00023277"/>
    </source>
</evidence>
<feature type="compositionally biased region" description="Low complexity" evidence="9">
    <location>
        <begin position="652"/>
        <end position="661"/>
    </location>
</feature>
<dbReference type="GO" id="GO:0016798">
    <property type="term" value="F:hydrolase activity, acting on glycosyl bonds"/>
    <property type="evidence" value="ECO:0007669"/>
    <property type="project" value="UniProtKB-KW"/>
</dbReference>
<dbReference type="InterPro" id="IPR003961">
    <property type="entry name" value="FN3_dom"/>
</dbReference>
<evidence type="ECO:0000259" key="12">
    <source>
        <dbReference type="PROSITE" id="PS50853"/>
    </source>
</evidence>
<dbReference type="SUPFAM" id="SSF49265">
    <property type="entry name" value="Fibronectin type III"/>
    <property type="match status" value="3"/>
</dbReference>
<keyword evidence="6" id="KW-0119">Carbohydrate metabolism</keyword>
<feature type="domain" description="Fibronectin type-III" evidence="12">
    <location>
        <begin position="162"/>
        <end position="249"/>
    </location>
</feature>
<evidence type="ECO:0000256" key="9">
    <source>
        <dbReference type="SAM" id="MobiDB-lite"/>
    </source>
</evidence>
<keyword evidence="14" id="KW-1185">Reference proteome</keyword>
<evidence type="ECO:0000256" key="8">
    <source>
        <dbReference type="ARBA" id="ARBA00023326"/>
    </source>
</evidence>
<evidence type="ECO:0000313" key="14">
    <source>
        <dbReference type="Proteomes" id="UP000637757"/>
    </source>
</evidence>
<keyword evidence="7" id="KW-0326">Glycosidase</keyword>
<evidence type="ECO:0000313" key="13">
    <source>
        <dbReference type="EMBL" id="MBF8808155.1"/>
    </source>
</evidence>
<dbReference type="EMBL" id="JADAKE010000016">
    <property type="protein sequence ID" value="MBF8808155.1"/>
    <property type="molecule type" value="Genomic_DNA"/>
</dbReference>
<dbReference type="FunFam" id="2.60.40.10:FF:001114">
    <property type="entry name" value="Chitinase A1"/>
    <property type="match status" value="2"/>
</dbReference>
<keyword evidence="8" id="KW-0624">Polysaccharide degradation</keyword>